<dbReference type="AlphaFoldDB" id="A0A7Y9S3R6"/>
<name>A0A7Y9S3R6_9MICC</name>
<dbReference type="EMBL" id="JACBYQ010000001">
    <property type="protein sequence ID" value="NYE94008.1"/>
    <property type="molecule type" value="Genomic_DNA"/>
</dbReference>
<evidence type="ECO:0000313" key="2">
    <source>
        <dbReference type="Proteomes" id="UP000521748"/>
    </source>
</evidence>
<evidence type="ECO:0000313" key="1">
    <source>
        <dbReference type="EMBL" id="NYE94008.1"/>
    </source>
</evidence>
<dbReference type="Proteomes" id="UP000521748">
    <property type="component" value="Unassembled WGS sequence"/>
</dbReference>
<accession>A0A7Y9S3R6</accession>
<protein>
    <submittedName>
        <fullName evidence="1">Uncharacterized protein</fullName>
    </submittedName>
</protein>
<organism evidence="1 2">
    <name type="scientific">Psychromicrobium silvestre</name>
    <dbReference type="NCBI Taxonomy" id="1645614"/>
    <lineage>
        <taxon>Bacteria</taxon>
        <taxon>Bacillati</taxon>
        <taxon>Actinomycetota</taxon>
        <taxon>Actinomycetes</taxon>
        <taxon>Micrococcales</taxon>
        <taxon>Micrococcaceae</taxon>
        <taxon>Psychromicrobium</taxon>
    </lineage>
</organism>
<reference evidence="1 2" key="1">
    <citation type="submission" date="2020-07" db="EMBL/GenBank/DDBJ databases">
        <title>Sequencing the genomes of 1000 actinobacteria strains.</title>
        <authorList>
            <person name="Klenk H.-P."/>
        </authorList>
    </citation>
    <scope>NUCLEOTIDE SEQUENCE [LARGE SCALE GENOMIC DNA]</scope>
    <source>
        <strain evidence="1 2">DSM 102047</strain>
    </source>
</reference>
<sequence length="122" mass="14056">MVEKEYLIATTPAAKGLDLPTRFLWTEPIFTPLSVGLSDLKQEVFGQQQIPHRCVGFVRNVVPQADASYRYPTPWAHVPVYLMTEPLEPIVAGHWLSVEKAREELSERHWWRIVEHHLSTPS</sequence>
<comment type="caution">
    <text evidence="1">The sequence shown here is derived from an EMBL/GenBank/DDBJ whole genome shotgun (WGS) entry which is preliminary data.</text>
</comment>
<dbReference type="RefSeq" id="WP_179387831.1">
    <property type="nucleotide sequence ID" value="NZ_JACBYQ010000001.1"/>
</dbReference>
<keyword evidence="2" id="KW-1185">Reference proteome</keyword>
<gene>
    <name evidence="1" type="ORF">FHU41_000229</name>
</gene>
<proteinExistence type="predicted"/>